<name>A0A7X0U1U5_9ACTN</name>
<dbReference type="SUPFAM" id="SSF51445">
    <property type="entry name" value="(Trans)glycosidases"/>
    <property type="match status" value="1"/>
</dbReference>
<dbReference type="EMBL" id="JACHMI010000001">
    <property type="protein sequence ID" value="MBB6551760.1"/>
    <property type="molecule type" value="Genomic_DNA"/>
</dbReference>
<evidence type="ECO:0000313" key="2">
    <source>
        <dbReference type="Proteomes" id="UP000565579"/>
    </source>
</evidence>
<dbReference type="Pfam" id="PF02065">
    <property type="entry name" value="Melibiase"/>
    <property type="match status" value="1"/>
</dbReference>
<evidence type="ECO:0000313" key="1">
    <source>
        <dbReference type="EMBL" id="MBB6551760.1"/>
    </source>
</evidence>
<keyword evidence="1" id="KW-0326">Glycosidase</keyword>
<comment type="caution">
    <text evidence="1">The sequence shown here is derived from an EMBL/GenBank/DDBJ whole genome shotgun (WGS) entry which is preliminary data.</text>
</comment>
<proteinExistence type="predicted"/>
<dbReference type="EC" id="3.2.1.22" evidence="1"/>
<protein>
    <submittedName>
        <fullName evidence="1">Alpha-galactosidase</fullName>
        <ecNumber evidence="1">3.2.1.22</ecNumber>
    </submittedName>
</protein>
<dbReference type="GO" id="GO:0004557">
    <property type="term" value="F:alpha-galactosidase activity"/>
    <property type="evidence" value="ECO:0007669"/>
    <property type="project" value="UniProtKB-EC"/>
</dbReference>
<keyword evidence="1" id="KW-0378">Hydrolase</keyword>
<dbReference type="RefSeq" id="WP_185105773.1">
    <property type="nucleotide sequence ID" value="NZ_BAAAXY010000058.1"/>
</dbReference>
<reference evidence="1 2" key="1">
    <citation type="submission" date="2020-08" db="EMBL/GenBank/DDBJ databases">
        <title>Sequencing the genomes of 1000 actinobacteria strains.</title>
        <authorList>
            <person name="Klenk H.-P."/>
        </authorList>
    </citation>
    <scope>NUCLEOTIDE SEQUENCE [LARGE SCALE GENOMIC DNA]</scope>
    <source>
        <strain evidence="1 2">DSM 43768</strain>
    </source>
</reference>
<organism evidence="1 2">
    <name type="scientific">Nonomuraea rubra</name>
    <dbReference type="NCBI Taxonomy" id="46180"/>
    <lineage>
        <taxon>Bacteria</taxon>
        <taxon>Bacillati</taxon>
        <taxon>Actinomycetota</taxon>
        <taxon>Actinomycetes</taxon>
        <taxon>Streptosporangiales</taxon>
        <taxon>Streptosporangiaceae</taxon>
        <taxon>Nonomuraea</taxon>
    </lineage>
</organism>
<accession>A0A7X0U1U5</accession>
<dbReference type="Proteomes" id="UP000565579">
    <property type="component" value="Unassembled WGS sequence"/>
</dbReference>
<dbReference type="PANTHER" id="PTHR43053">
    <property type="entry name" value="GLYCOSIDASE FAMILY 31"/>
    <property type="match status" value="1"/>
</dbReference>
<dbReference type="InterPro" id="IPR013785">
    <property type="entry name" value="Aldolase_TIM"/>
</dbReference>
<dbReference type="InterPro" id="IPR050985">
    <property type="entry name" value="Alpha-glycosidase_related"/>
</dbReference>
<gene>
    <name evidence="1" type="ORF">HD593_006555</name>
</gene>
<dbReference type="AlphaFoldDB" id="A0A7X0U1U5"/>
<keyword evidence="2" id="KW-1185">Reference proteome</keyword>
<dbReference type="InterPro" id="IPR017853">
    <property type="entry name" value="GH"/>
</dbReference>
<dbReference type="Gene3D" id="3.20.20.70">
    <property type="entry name" value="Aldolase class I"/>
    <property type="match status" value="1"/>
</dbReference>
<sequence length="591" mass="63487">MTDVASPSTVTFWLPGRSQAPPETPVVLDGGPPGTRLRLQASRSAGTRVRELGEGVVEVVFGTLGEPFSLTVAIPATDTVAWWRPGSAVRDATIPPSWAEPEDATALRGLPLGALLAPRDATRLVYALDAGTSVTTVRAGLVEETADFAIMVTVGGSGLPGEVRLLLDTSGRPFPEAVAGAGHWLQGDAGHRDVPGAEDPVLCTWYFAHQHVTAGAVLAQADHAAAMGFGTLIVDDGWQTTSHGRGYGSCGDWEIAREKFPDAAGLVAELRDRGLRTVWWIGMPFLGHRAEARGLGFSTLRDRPELQARVLDPRDPAARAHLIGRVEEIMVRTAADGLKLDFLEEFEDQDAPGAVAAAVGLMDELVGRLRARGIDPLIEFREPYVHPVAARFASMIRVGDCPLNALQNRIGILDLRLARPGTPIHSDPIMWAEDDGAERVAHHLINSLMGVPQVSVDLTRLTDEQSGALRFWLGVWREHRDLLLHGRLTPERPDLLYPVVRAGFGGRHFVARYAPHAIGIPPGDWTELLIANADDSAPILLNDGGDVRAHLETRDARGRLVTDGEIALAAGPHVLAVPSGGLARLRRSGER</sequence>